<accession>A0ACC0HRW5</accession>
<gene>
    <name evidence="1" type="ORF">LOK49_LG05G03477</name>
</gene>
<reference evidence="1 2" key="1">
    <citation type="journal article" date="2022" name="Plant J.">
        <title>Chromosome-level genome of Camellia lanceoleosa provides a valuable resource for understanding genome evolution and self-incompatibility.</title>
        <authorList>
            <person name="Gong W."/>
            <person name="Xiao S."/>
            <person name="Wang L."/>
            <person name="Liao Z."/>
            <person name="Chang Y."/>
            <person name="Mo W."/>
            <person name="Hu G."/>
            <person name="Li W."/>
            <person name="Zhao G."/>
            <person name="Zhu H."/>
            <person name="Hu X."/>
            <person name="Ji K."/>
            <person name="Xiang X."/>
            <person name="Song Q."/>
            <person name="Yuan D."/>
            <person name="Jin S."/>
            <person name="Zhang L."/>
        </authorList>
    </citation>
    <scope>NUCLEOTIDE SEQUENCE [LARGE SCALE GENOMIC DNA]</scope>
    <source>
        <strain evidence="1">SQ_2022a</strain>
    </source>
</reference>
<dbReference type="EMBL" id="CM045761">
    <property type="protein sequence ID" value="KAI8014726.1"/>
    <property type="molecule type" value="Genomic_DNA"/>
</dbReference>
<keyword evidence="2" id="KW-1185">Reference proteome</keyword>
<evidence type="ECO:0000313" key="1">
    <source>
        <dbReference type="EMBL" id="KAI8014726.1"/>
    </source>
</evidence>
<evidence type="ECO:0000313" key="2">
    <source>
        <dbReference type="Proteomes" id="UP001060215"/>
    </source>
</evidence>
<dbReference type="Proteomes" id="UP001060215">
    <property type="component" value="Chromosome 4"/>
</dbReference>
<comment type="caution">
    <text evidence="1">The sequence shown here is derived from an EMBL/GenBank/DDBJ whole genome shotgun (WGS) entry which is preliminary data.</text>
</comment>
<protein>
    <submittedName>
        <fullName evidence="1">Polcalcin Phl p 7</fullName>
    </submittedName>
</protein>
<name>A0ACC0HRW5_9ERIC</name>
<sequence length="88" mass="9997">MPIWNPRGHASLNEDQIKGLLKRYDKNGDGKLSKEELKDAFRDLGLKFSGWRAGKALRHADANGDGYISDEELNELVKYAMRWGFSIS</sequence>
<organism evidence="1 2">
    <name type="scientific">Camellia lanceoleosa</name>
    <dbReference type="NCBI Taxonomy" id="1840588"/>
    <lineage>
        <taxon>Eukaryota</taxon>
        <taxon>Viridiplantae</taxon>
        <taxon>Streptophyta</taxon>
        <taxon>Embryophyta</taxon>
        <taxon>Tracheophyta</taxon>
        <taxon>Spermatophyta</taxon>
        <taxon>Magnoliopsida</taxon>
        <taxon>eudicotyledons</taxon>
        <taxon>Gunneridae</taxon>
        <taxon>Pentapetalae</taxon>
        <taxon>asterids</taxon>
        <taxon>Ericales</taxon>
        <taxon>Theaceae</taxon>
        <taxon>Camellia</taxon>
    </lineage>
</organism>
<proteinExistence type="predicted"/>